<feature type="domain" description="F-box" evidence="1">
    <location>
        <begin position="21"/>
        <end position="61"/>
    </location>
</feature>
<dbReference type="SMART" id="SM00256">
    <property type="entry name" value="FBOX"/>
    <property type="match status" value="1"/>
</dbReference>
<dbReference type="Pfam" id="PF24750">
    <property type="entry name" value="b-prop_At3g26010-like"/>
    <property type="match status" value="1"/>
</dbReference>
<dbReference type="PANTHER" id="PTHR35546">
    <property type="entry name" value="F-BOX PROTEIN INTERACTION DOMAIN PROTEIN-RELATED"/>
    <property type="match status" value="1"/>
</dbReference>
<dbReference type="SUPFAM" id="SSF81383">
    <property type="entry name" value="F-box domain"/>
    <property type="match status" value="1"/>
</dbReference>
<keyword evidence="2" id="KW-1185">Reference proteome</keyword>
<evidence type="ECO:0000259" key="1">
    <source>
        <dbReference type="SMART" id="SM00256"/>
    </source>
</evidence>
<dbReference type="RefSeq" id="XP_048329412.2">
    <property type="nucleotide sequence ID" value="XM_048473455.2"/>
</dbReference>
<dbReference type="NCBIfam" id="TIGR01640">
    <property type="entry name" value="F_box_assoc_1"/>
    <property type="match status" value="1"/>
</dbReference>
<evidence type="ECO:0000313" key="9">
    <source>
        <dbReference type="RefSeq" id="XP_060670324.1"/>
    </source>
</evidence>
<dbReference type="InterPro" id="IPR017451">
    <property type="entry name" value="F-box-assoc_interact_dom"/>
</dbReference>
<evidence type="ECO:0000313" key="2">
    <source>
        <dbReference type="Proteomes" id="UP001652623"/>
    </source>
</evidence>
<organism evidence="2 5">
    <name type="scientific">Ziziphus jujuba</name>
    <name type="common">Chinese jujube</name>
    <name type="synonym">Ziziphus sativa</name>
    <dbReference type="NCBI Taxonomy" id="326968"/>
    <lineage>
        <taxon>Eukaryota</taxon>
        <taxon>Viridiplantae</taxon>
        <taxon>Streptophyta</taxon>
        <taxon>Embryophyta</taxon>
        <taxon>Tracheophyta</taxon>
        <taxon>Spermatophyta</taxon>
        <taxon>Magnoliopsida</taxon>
        <taxon>eudicotyledons</taxon>
        <taxon>Gunneridae</taxon>
        <taxon>Pentapetalae</taxon>
        <taxon>rosids</taxon>
        <taxon>fabids</taxon>
        <taxon>Rosales</taxon>
        <taxon>Rhamnaceae</taxon>
        <taxon>Paliureae</taxon>
        <taxon>Ziziphus</taxon>
    </lineage>
</organism>
<reference evidence="2 3" key="1">
    <citation type="submission" date="2025-05" db="UniProtKB">
        <authorList>
            <consortium name="RefSeq"/>
        </authorList>
    </citation>
    <scope>NUCLEOTIDE SEQUENCE [LARGE SCALE GENOMIC DNA]</scope>
    <source>
        <tissue evidence="3 4">Seedling</tissue>
    </source>
</reference>
<dbReference type="RefSeq" id="XP_060670325.1">
    <property type="nucleotide sequence ID" value="XM_060814342.1"/>
</dbReference>
<evidence type="ECO:0000313" key="10">
    <source>
        <dbReference type="RefSeq" id="XP_060670325.1"/>
    </source>
</evidence>
<protein>
    <submittedName>
        <fullName evidence="3 4">F-box protein At5g49610 isoform X1</fullName>
    </submittedName>
</protein>
<dbReference type="RefSeq" id="XP_060670324.1">
    <property type="nucleotide sequence ID" value="XM_060814341.1"/>
</dbReference>
<evidence type="ECO:0000313" key="3">
    <source>
        <dbReference type="RefSeq" id="XP_015883855.3"/>
    </source>
</evidence>
<dbReference type="InterPro" id="IPR055290">
    <property type="entry name" value="At3g26010-like"/>
</dbReference>
<evidence type="ECO:0000313" key="6">
    <source>
        <dbReference type="RefSeq" id="XP_024929370.3"/>
    </source>
</evidence>
<evidence type="ECO:0000313" key="4">
    <source>
        <dbReference type="RefSeq" id="XP_024929368.3"/>
    </source>
</evidence>
<dbReference type="GeneID" id="107419620"/>
<dbReference type="KEGG" id="zju:107419620"/>
<dbReference type="RefSeq" id="XP_024929370.3">
    <property type="nucleotide sequence ID" value="XM_025073602.3"/>
</dbReference>
<proteinExistence type="predicted"/>
<gene>
    <name evidence="3 4 5 6 7 8 9 10" type="primary">LOC107419620</name>
</gene>
<dbReference type="AlphaFoldDB" id="A0A6P6G5A0"/>
<evidence type="ECO:0000313" key="5">
    <source>
        <dbReference type="RefSeq" id="XP_024929369.3"/>
    </source>
</evidence>
<dbReference type="RefSeq" id="XP_015883855.3">
    <property type="nucleotide sequence ID" value="XM_016028369.4"/>
</dbReference>
<dbReference type="Pfam" id="PF00646">
    <property type="entry name" value="F-box"/>
    <property type="match status" value="1"/>
</dbReference>
<accession>A0A6P6G5A0</accession>
<dbReference type="InterPro" id="IPR056592">
    <property type="entry name" value="Beta-prop_At3g26010-like"/>
</dbReference>
<dbReference type="RefSeq" id="XP_048329413.2">
    <property type="nucleotide sequence ID" value="XM_048473456.2"/>
</dbReference>
<evidence type="ECO:0000313" key="8">
    <source>
        <dbReference type="RefSeq" id="XP_048329413.2"/>
    </source>
</evidence>
<dbReference type="InterPro" id="IPR001810">
    <property type="entry name" value="F-box_dom"/>
</dbReference>
<name>A0A6P6G5A0_ZIZJJ</name>
<evidence type="ECO:0000313" key="7">
    <source>
        <dbReference type="RefSeq" id="XP_048329412.2"/>
    </source>
</evidence>
<dbReference type="PANTHER" id="PTHR35546:SF21">
    <property type="entry name" value="F-BOX DOMAIN-CONTAINING PROTEIN"/>
    <property type="match status" value="1"/>
</dbReference>
<sequence>MAENAKKVHMSYEVAEEVSSLNSDVYFDVLSRLPTKNLLGLKCVSRGWHCLISGRPFIQTQLLRTESGVLGFISQGKFQWFDGDIETMYYIPVETTGAAVRQIAFDFLVENVVVLASCSGLICCRSCLPSQCPSIYICNPLIKDWIRVEWMAPNTGSSIGLAFDPSQNPIDTSTNFKVVQAQLCETDEEEVQCISFEIYSSQTRAWRKSNEICHCNDSMFQGRSQGIFIRGILHWLTDGDHIVTFNVDNELSWLVSIPVPDVVFKTTPQACIGESKGQLHYVMLSEEGLQVWCLEEYFESKWALDHSKSLKMIEEENTQFFCNLHELVIQKNCSDHPWMCPLAFKDGILLIRVGAKIFLYNLLTSNFKGVCSVTQLGPACMFWPTVLPYSMSLIPLT</sequence>
<dbReference type="RefSeq" id="XP_024929368.3">
    <property type="nucleotide sequence ID" value="XM_025073600.3"/>
</dbReference>
<dbReference type="InterPro" id="IPR036047">
    <property type="entry name" value="F-box-like_dom_sf"/>
</dbReference>
<dbReference type="Proteomes" id="UP001652623">
    <property type="component" value="Chromosome 2"/>
</dbReference>
<dbReference type="RefSeq" id="XP_024929369.3">
    <property type="nucleotide sequence ID" value="XM_025073601.3"/>
</dbReference>